<dbReference type="AlphaFoldDB" id="A0AAP0FV97"/>
<feature type="compositionally biased region" description="Polar residues" evidence="2">
    <location>
        <begin position="144"/>
        <end position="153"/>
    </location>
</feature>
<name>A0AAP0FV97_9ASPA</name>
<sequence>MEGPSVSSTPSDPPAPPTTTAIIWQDFDRRHMLYMDQHNAVCDSIQNTQERFSQELQQIHVSLAQSKQAQETFEKNQNQMQEANQALYKEFQSLKDDLQNFMRIMTPASIKDVSCPPAHIVPSTISSPPGFLGQPPARLPVLPSGTTEGLSRF</sequence>
<evidence type="ECO:0000313" key="4">
    <source>
        <dbReference type="Proteomes" id="UP001418222"/>
    </source>
</evidence>
<feature type="coiled-coil region" evidence="1">
    <location>
        <begin position="66"/>
        <end position="97"/>
    </location>
</feature>
<comment type="caution">
    <text evidence="3">The sequence shown here is derived from an EMBL/GenBank/DDBJ whole genome shotgun (WGS) entry which is preliminary data.</text>
</comment>
<dbReference type="EMBL" id="JBBWWQ010000020">
    <property type="protein sequence ID" value="KAK8917053.1"/>
    <property type="molecule type" value="Genomic_DNA"/>
</dbReference>
<keyword evidence="1" id="KW-0175">Coiled coil</keyword>
<keyword evidence="4" id="KW-1185">Reference proteome</keyword>
<evidence type="ECO:0000256" key="1">
    <source>
        <dbReference type="SAM" id="Coils"/>
    </source>
</evidence>
<evidence type="ECO:0000313" key="3">
    <source>
        <dbReference type="EMBL" id="KAK8917053.1"/>
    </source>
</evidence>
<feature type="region of interest" description="Disordered" evidence="2">
    <location>
        <begin position="126"/>
        <end position="153"/>
    </location>
</feature>
<organism evidence="3 4">
    <name type="scientific">Platanthera zijinensis</name>
    <dbReference type="NCBI Taxonomy" id="2320716"/>
    <lineage>
        <taxon>Eukaryota</taxon>
        <taxon>Viridiplantae</taxon>
        <taxon>Streptophyta</taxon>
        <taxon>Embryophyta</taxon>
        <taxon>Tracheophyta</taxon>
        <taxon>Spermatophyta</taxon>
        <taxon>Magnoliopsida</taxon>
        <taxon>Liliopsida</taxon>
        <taxon>Asparagales</taxon>
        <taxon>Orchidaceae</taxon>
        <taxon>Orchidoideae</taxon>
        <taxon>Orchideae</taxon>
        <taxon>Orchidinae</taxon>
        <taxon>Platanthera</taxon>
    </lineage>
</organism>
<gene>
    <name evidence="3" type="ORF">KSP39_PZI022592</name>
</gene>
<reference evidence="3 4" key="1">
    <citation type="journal article" date="2022" name="Nat. Plants">
        <title>Genomes of leafy and leafless Platanthera orchids illuminate the evolution of mycoheterotrophy.</title>
        <authorList>
            <person name="Li M.H."/>
            <person name="Liu K.W."/>
            <person name="Li Z."/>
            <person name="Lu H.C."/>
            <person name="Ye Q.L."/>
            <person name="Zhang D."/>
            <person name="Wang J.Y."/>
            <person name="Li Y.F."/>
            <person name="Zhong Z.M."/>
            <person name="Liu X."/>
            <person name="Yu X."/>
            <person name="Liu D.K."/>
            <person name="Tu X.D."/>
            <person name="Liu B."/>
            <person name="Hao Y."/>
            <person name="Liao X.Y."/>
            <person name="Jiang Y.T."/>
            <person name="Sun W.H."/>
            <person name="Chen J."/>
            <person name="Chen Y.Q."/>
            <person name="Ai Y."/>
            <person name="Zhai J.W."/>
            <person name="Wu S.S."/>
            <person name="Zhou Z."/>
            <person name="Hsiao Y.Y."/>
            <person name="Wu W.L."/>
            <person name="Chen Y.Y."/>
            <person name="Lin Y.F."/>
            <person name="Hsu J.L."/>
            <person name="Li C.Y."/>
            <person name="Wang Z.W."/>
            <person name="Zhao X."/>
            <person name="Zhong W.Y."/>
            <person name="Ma X.K."/>
            <person name="Ma L."/>
            <person name="Huang J."/>
            <person name="Chen G.Z."/>
            <person name="Huang M.Z."/>
            <person name="Huang L."/>
            <person name="Peng D.H."/>
            <person name="Luo Y.B."/>
            <person name="Zou S.Q."/>
            <person name="Chen S.P."/>
            <person name="Lan S."/>
            <person name="Tsai W.C."/>
            <person name="Van de Peer Y."/>
            <person name="Liu Z.J."/>
        </authorList>
    </citation>
    <scope>NUCLEOTIDE SEQUENCE [LARGE SCALE GENOMIC DNA]</scope>
    <source>
        <strain evidence="3">Lor287</strain>
    </source>
</reference>
<accession>A0AAP0FV97</accession>
<dbReference type="Proteomes" id="UP001418222">
    <property type="component" value="Unassembled WGS sequence"/>
</dbReference>
<proteinExistence type="predicted"/>
<protein>
    <submittedName>
        <fullName evidence="3">Uncharacterized protein</fullName>
    </submittedName>
</protein>
<evidence type="ECO:0000256" key="2">
    <source>
        <dbReference type="SAM" id="MobiDB-lite"/>
    </source>
</evidence>